<protein>
    <submittedName>
        <fullName evidence="1">Uncharacterized protein</fullName>
    </submittedName>
</protein>
<reference evidence="1" key="1">
    <citation type="submission" date="2018-02" db="EMBL/GenBank/DDBJ databases">
        <title>Rhizophora mucronata_Transcriptome.</title>
        <authorList>
            <person name="Meera S.P."/>
            <person name="Sreeshan A."/>
            <person name="Augustine A."/>
        </authorList>
    </citation>
    <scope>NUCLEOTIDE SEQUENCE</scope>
    <source>
        <tissue evidence="1">Leaf</tissue>
    </source>
</reference>
<organism evidence="1">
    <name type="scientific">Rhizophora mucronata</name>
    <name type="common">Asiatic mangrove</name>
    <dbReference type="NCBI Taxonomy" id="61149"/>
    <lineage>
        <taxon>Eukaryota</taxon>
        <taxon>Viridiplantae</taxon>
        <taxon>Streptophyta</taxon>
        <taxon>Embryophyta</taxon>
        <taxon>Tracheophyta</taxon>
        <taxon>Spermatophyta</taxon>
        <taxon>Magnoliopsida</taxon>
        <taxon>eudicotyledons</taxon>
        <taxon>Gunneridae</taxon>
        <taxon>Pentapetalae</taxon>
        <taxon>rosids</taxon>
        <taxon>fabids</taxon>
        <taxon>Malpighiales</taxon>
        <taxon>Rhizophoraceae</taxon>
        <taxon>Rhizophora</taxon>
    </lineage>
</organism>
<sequence length="16" mass="1811">MTLVWICRLMAMKSAG</sequence>
<dbReference type="EMBL" id="GGEC01057740">
    <property type="protein sequence ID" value="MBX38224.1"/>
    <property type="molecule type" value="Transcribed_RNA"/>
</dbReference>
<name>A0A2P2N6V3_RHIMU</name>
<dbReference type="AlphaFoldDB" id="A0A2P2N6V3"/>
<proteinExistence type="predicted"/>
<evidence type="ECO:0000313" key="1">
    <source>
        <dbReference type="EMBL" id="MBX38224.1"/>
    </source>
</evidence>
<accession>A0A2P2N6V3</accession>